<protein>
    <submittedName>
        <fullName evidence="1">Sporulation histidine kinase inhibitor Sda</fullName>
    </submittedName>
</protein>
<evidence type="ECO:0000313" key="2">
    <source>
        <dbReference type="Proteomes" id="UP000293568"/>
    </source>
</evidence>
<dbReference type="RefSeq" id="WP_129443831.1">
    <property type="nucleotide sequence ID" value="NZ_CP035492.1"/>
</dbReference>
<dbReference type="Gene3D" id="1.10.287.1100">
    <property type="entry name" value="Sporulation inhibitor A"/>
    <property type="match status" value="1"/>
</dbReference>
<keyword evidence="2" id="KW-1185">Reference proteome</keyword>
<gene>
    <name evidence="1" type="ORF">ET464_19450</name>
</gene>
<dbReference type="Proteomes" id="UP000293568">
    <property type="component" value="Chromosome"/>
</dbReference>
<accession>A0A4P6F4V9</accession>
<dbReference type="Pfam" id="PF08970">
    <property type="entry name" value="Sda"/>
    <property type="match status" value="1"/>
</dbReference>
<evidence type="ECO:0000313" key="1">
    <source>
        <dbReference type="EMBL" id="QAY68227.1"/>
    </source>
</evidence>
<proteinExistence type="predicted"/>
<dbReference type="KEGG" id="pprt:ET464_19450"/>
<dbReference type="InterPro" id="IPR015064">
    <property type="entry name" value="Sda"/>
</dbReference>
<sequence>MELLSDELLIETLRAAIQYELDQEFIQMLQAELKRRQINSDQDALSKRKFA</sequence>
<dbReference type="InterPro" id="IPR036916">
    <property type="entry name" value="Sda_sf"/>
</dbReference>
<dbReference type="EMBL" id="CP035492">
    <property type="protein sequence ID" value="QAY68227.1"/>
    <property type="molecule type" value="Genomic_DNA"/>
</dbReference>
<dbReference type="OrthoDB" id="2933732at2"/>
<organism evidence="1 2">
    <name type="scientific">Paenibacillus protaetiae</name>
    <dbReference type="NCBI Taxonomy" id="2509456"/>
    <lineage>
        <taxon>Bacteria</taxon>
        <taxon>Bacillati</taxon>
        <taxon>Bacillota</taxon>
        <taxon>Bacilli</taxon>
        <taxon>Bacillales</taxon>
        <taxon>Paenibacillaceae</taxon>
        <taxon>Paenibacillus</taxon>
    </lineage>
</organism>
<dbReference type="AlphaFoldDB" id="A0A4P6F4V9"/>
<reference evidence="1 2" key="1">
    <citation type="submission" date="2019-01" db="EMBL/GenBank/DDBJ databases">
        <title>Genome sequencing of strain FW100M-2.</title>
        <authorList>
            <person name="Heo J."/>
            <person name="Kim S.-J."/>
            <person name="Kim J.-S."/>
            <person name="Hong S.-B."/>
            <person name="Kwon S.-W."/>
        </authorList>
    </citation>
    <scope>NUCLEOTIDE SEQUENCE [LARGE SCALE GENOMIC DNA]</scope>
    <source>
        <strain evidence="1 2">FW100M-2</strain>
    </source>
</reference>
<dbReference type="SUPFAM" id="SSF100985">
    <property type="entry name" value="Sporulation inhibitor Sda"/>
    <property type="match status" value="1"/>
</dbReference>
<name>A0A4P6F4V9_9BACL</name>